<comment type="caution">
    <text evidence="2">The sequence shown here is derived from an EMBL/GenBank/DDBJ whole genome shotgun (WGS) entry which is preliminary data.</text>
</comment>
<dbReference type="SUPFAM" id="SSF52833">
    <property type="entry name" value="Thioredoxin-like"/>
    <property type="match status" value="1"/>
</dbReference>
<dbReference type="AlphaFoldDB" id="A0A7W3IH65"/>
<evidence type="ECO:0000313" key="3">
    <source>
        <dbReference type="Proteomes" id="UP000547058"/>
    </source>
</evidence>
<dbReference type="Pfam" id="PF00085">
    <property type="entry name" value="Thioredoxin"/>
    <property type="match status" value="1"/>
</dbReference>
<dbReference type="Proteomes" id="UP000547058">
    <property type="component" value="Unassembled WGS sequence"/>
</dbReference>
<evidence type="ECO:0000313" key="2">
    <source>
        <dbReference type="EMBL" id="MBA8680871.1"/>
    </source>
</evidence>
<reference evidence="2 3" key="1">
    <citation type="submission" date="2020-08" db="EMBL/GenBank/DDBJ databases">
        <title>Stenotrophomonas tumulicola JCM 30961.</title>
        <authorList>
            <person name="Deng Y."/>
        </authorList>
    </citation>
    <scope>NUCLEOTIDE SEQUENCE [LARGE SCALE GENOMIC DNA]</scope>
    <source>
        <strain evidence="2 3">JCM 30961</strain>
    </source>
</reference>
<dbReference type="InterPro" id="IPR036249">
    <property type="entry name" value="Thioredoxin-like_sf"/>
</dbReference>
<sequence>MQMPADTHAAEPSRGEVESTRGWLLLEFGASWCGHCQAARPLVHAFLQQNAVTHLWVEDGKGRPLGRSFAVKLWPTLVLLRDGSEVARVVRPQGEDDLLALSQALTV</sequence>
<protein>
    <submittedName>
        <fullName evidence="2">Thioredoxin family protein</fullName>
    </submittedName>
</protein>
<dbReference type="EMBL" id="JACGXS010000001">
    <property type="protein sequence ID" value="MBA8680871.1"/>
    <property type="molecule type" value="Genomic_DNA"/>
</dbReference>
<dbReference type="RefSeq" id="WP_182338023.1">
    <property type="nucleotide sequence ID" value="NZ_JACGXS010000001.1"/>
</dbReference>
<proteinExistence type="predicted"/>
<dbReference type="CDD" id="cd02947">
    <property type="entry name" value="TRX_family"/>
    <property type="match status" value="1"/>
</dbReference>
<evidence type="ECO:0000259" key="1">
    <source>
        <dbReference type="Pfam" id="PF00085"/>
    </source>
</evidence>
<organism evidence="2 3">
    <name type="scientific">Stenotrophomonas tumulicola</name>
    <dbReference type="NCBI Taxonomy" id="1685415"/>
    <lineage>
        <taxon>Bacteria</taxon>
        <taxon>Pseudomonadati</taxon>
        <taxon>Pseudomonadota</taxon>
        <taxon>Gammaproteobacteria</taxon>
        <taxon>Lysobacterales</taxon>
        <taxon>Lysobacteraceae</taxon>
        <taxon>Stenotrophomonas</taxon>
    </lineage>
</organism>
<feature type="domain" description="Thioredoxin" evidence="1">
    <location>
        <begin position="16"/>
        <end position="100"/>
    </location>
</feature>
<name>A0A7W3IH65_9GAMM</name>
<accession>A0A7W3IH65</accession>
<dbReference type="InterPro" id="IPR013766">
    <property type="entry name" value="Thioredoxin_domain"/>
</dbReference>
<gene>
    <name evidence="2" type="ORF">H4O11_03525</name>
</gene>
<keyword evidence="3" id="KW-1185">Reference proteome</keyword>
<dbReference type="Gene3D" id="3.40.30.10">
    <property type="entry name" value="Glutaredoxin"/>
    <property type="match status" value="1"/>
</dbReference>